<comment type="caution">
    <text evidence="2">The sequence shown here is derived from an EMBL/GenBank/DDBJ whole genome shotgun (WGS) entry which is preliminary data.</text>
</comment>
<reference evidence="2 3" key="3">
    <citation type="journal article" date="2015" name="Genome Announc.">
        <title>Draft Genome Sequence of the Archiascomycetous Yeast Saitoella complicata.</title>
        <authorList>
            <person name="Yamauchi K."/>
            <person name="Kondo S."/>
            <person name="Hamamoto M."/>
            <person name="Takahashi Y."/>
            <person name="Ogura Y."/>
            <person name="Hayashi T."/>
            <person name="Nishida H."/>
        </authorList>
    </citation>
    <scope>NUCLEOTIDE SEQUENCE [LARGE SCALE GENOMIC DNA]</scope>
    <source>
        <strain evidence="2 3">NRRL Y-17804</strain>
    </source>
</reference>
<sequence length="76" mass="8608">MGSVLWMDDIPVCYWVLIGVLVFQRWRSSVYLLLSISKLEKATYSSSSGLLIDADLLSSIQQLDLLRSIRARSKSD</sequence>
<evidence type="ECO:0000313" key="2">
    <source>
        <dbReference type="EMBL" id="GAO48560.1"/>
    </source>
</evidence>
<name>A0A0E9NGM7_SAICN</name>
<gene>
    <name evidence="2" type="ORF">G7K_2733-t1</name>
</gene>
<evidence type="ECO:0000256" key="1">
    <source>
        <dbReference type="SAM" id="Phobius"/>
    </source>
</evidence>
<accession>A0A0E9NGM7</accession>
<keyword evidence="1" id="KW-1133">Transmembrane helix</keyword>
<protein>
    <submittedName>
        <fullName evidence="2">Uncharacterized protein</fullName>
    </submittedName>
</protein>
<keyword evidence="3" id="KW-1185">Reference proteome</keyword>
<dbReference type="EMBL" id="BACD03000015">
    <property type="protein sequence ID" value="GAO48560.1"/>
    <property type="molecule type" value="Genomic_DNA"/>
</dbReference>
<dbReference type="AlphaFoldDB" id="A0A0E9NGM7"/>
<feature type="transmembrane region" description="Helical" evidence="1">
    <location>
        <begin position="12"/>
        <end position="34"/>
    </location>
</feature>
<reference evidence="2 3" key="1">
    <citation type="journal article" date="2011" name="J. Gen. Appl. Microbiol.">
        <title>Draft genome sequencing of the enigmatic yeast Saitoella complicata.</title>
        <authorList>
            <person name="Nishida H."/>
            <person name="Hamamoto M."/>
            <person name="Sugiyama J."/>
        </authorList>
    </citation>
    <scope>NUCLEOTIDE SEQUENCE [LARGE SCALE GENOMIC DNA]</scope>
    <source>
        <strain evidence="2 3">NRRL Y-17804</strain>
    </source>
</reference>
<reference evidence="2 3" key="2">
    <citation type="journal article" date="2014" name="J. Gen. Appl. Microbiol.">
        <title>The early diverging ascomycetous budding yeast Saitoella complicata has three histone deacetylases belonging to the Clr6, Hos2, and Rpd3 lineages.</title>
        <authorList>
            <person name="Nishida H."/>
            <person name="Matsumoto T."/>
            <person name="Kondo S."/>
            <person name="Hamamoto M."/>
            <person name="Yoshikawa H."/>
        </authorList>
    </citation>
    <scope>NUCLEOTIDE SEQUENCE [LARGE SCALE GENOMIC DNA]</scope>
    <source>
        <strain evidence="2 3">NRRL Y-17804</strain>
    </source>
</reference>
<dbReference type="Proteomes" id="UP000033140">
    <property type="component" value="Unassembled WGS sequence"/>
</dbReference>
<evidence type="ECO:0000313" key="3">
    <source>
        <dbReference type="Proteomes" id="UP000033140"/>
    </source>
</evidence>
<organism evidence="2 3">
    <name type="scientific">Saitoella complicata (strain BCRC 22490 / CBS 7301 / JCM 7358 / NBRC 10748 / NRRL Y-17804)</name>
    <dbReference type="NCBI Taxonomy" id="698492"/>
    <lineage>
        <taxon>Eukaryota</taxon>
        <taxon>Fungi</taxon>
        <taxon>Dikarya</taxon>
        <taxon>Ascomycota</taxon>
        <taxon>Taphrinomycotina</taxon>
        <taxon>Taphrinomycotina incertae sedis</taxon>
        <taxon>Saitoella</taxon>
    </lineage>
</organism>
<keyword evidence="1" id="KW-0812">Transmembrane</keyword>
<proteinExistence type="predicted"/>
<keyword evidence="1" id="KW-0472">Membrane</keyword>